<keyword evidence="1" id="KW-0238">DNA-binding</keyword>
<evidence type="ECO:0000313" key="1">
    <source>
        <dbReference type="EMBL" id="AUN95887.1"/>
    </source>
</evidence>
<organism evidence="1 2">
    <name type="scientific">Pseudazoarcus pumilus</name>
    <dbReference type="NCBI Taxonomy" id="2067960"/>
    <lineage>
        <taxon>Bacteria</taxon>
        <taxon>Pseudomonadati</taxon>
        <taxon>Pseudomonadota</taxon>
        <taxon>Betaproteobacteria</taxon>
        <taxon>Rhodocyclales</taxon>
        <taxon>Zoogloeaceae</taxon>
        <taxon>Pseudazoarcus</taxon>
    </lineage>
</organism>
<gene>
    <name evidence="1" type="ORF">C0099_13675</name>
</gene>
<proteinExistence type="predicted"/>
<dbReference type="InterPro" id="IPR014926">
    <property type="entry name" value="Phage_D3112_Orf24"/>
</dbReference>
<dbReference type="Pfam" id="PF08822">
    <property type="entry name" value="DUF1804"/>
    <property type="match status" value="1"/>
</dbReference>
<evidence type="ECO:0000313" key="2">
    <source>
        <dbReference type="Proteomes" id="UP000242205"/>
    </source>
</evidence>
<dbReference type="EMBL" id="CP025682">
    <property type="protein sequence ID" value="AUN95887.1"/>
    <property type="molecule type" value="Genomic_DNA"/>
</dbReference>
<dbReference type="KEGG" id="atw:C0099_13675"/>
<protein>
    <submittedName>
        <fullName evidence="1">DNA-binding protein</fullName>
    </submittedName>
</protein>
<dbReference type="RefSeq" id="WP_102247932.1">
    <property type="nucleotide sequence ID" value="NZ_CP025682.1"/>
</dbReference>
<keyword evidence="2" id="KW-1185">Reference proteome</keyword>
<name>A0A2I6S9F4_9RHOO</name>
<dbReference type="OrthoDB" id="5676847at2"/>
<reference evidence="1 2" key="1">
    <citation type="submission" date="2018-01" db="EMBL/GenBank/DDBJ databases">
        <authorList>
            <person name="Fu G.-Y."/>
        </authorList>
    </citation>
    <scope>NUCLEOTIDE SEQUENCE [LARGE SCALE GENOMIC DNA]</scope>
    <source>
        <strain evidence="1 2">SY39</strain>
    </source>
</reference>
<accession>A0A2I6S9F4</accession>
<sequence length="166" mass="18059">MAHDADTRRKVRAGFVFDQLGLEVAALKHGVPVATARRWKAEARRAGDDWDKARGAQMIAGGGIEDVVRQTLAVVVQQVQATVEAIQAAPDMDPAVKVQMLASLADAYHKLMAVSKRLMPETDKFAIAMDVVRRLGEFTAKRKPALAADFVELLEAFGEELAKAYG</sequence>
<dbReference type="Proteomes" id="UP000242205">
    <property type="component" value="Chromosome"/>
</dbReference>
<dbReference type="GO" id="GO:0003677">
    <property type="term" value="F:DNA binding"/>
    <property type="evidence" value="ECO:0007669"/>
    <property type="project" value="UniProtKB-KW"/>
</dbReference>
<dbReference type="AlphaFoldDB" id="A0A2I6S9F4"/>